<evidence type="ECO:0008006" key="3">
    <source>
        <dbReference type="Google" id="ProtNLM"/>
    </source>
</evidence>
<organism evidence="1 2">
    <name type="scientific">Hymenobacter yonginensis</name>
    <dbReference type="NCBI Taxonomy" id="748197"/>
    <lineage>
        <taxon>Bacteria</taxon>
        <taxon>Pseudomonadati</taxon>
        <taxon>Bacteroidota</taxon>
        <taxon>Cytophagia</taxon>
        <taxon>Cytophagales</taxon>
        <taxon>Hymenobacteraceae</taxon>
        <taxon>Hymenobacter</taxon>
    </lineage>
</organism>
<reference evidence="1 2" key="1">
    <citation type="journal article" date="2011" name="Int. J. Syst. Evol. Microbiol.">
        <title>Hymenobacter yonginensis sp. nov., isolated from a mesotrophic artificial lake.</title>
        <authorList>
            <person name="Joung Y."/>
            <person name="Cho S.H."/>
            <person name="Kim H."/>
            <person name="Kim S.B."/>
            <person name="Joh K."/>
        </authorList>
    </citation>
    <scope>NUCLEOTIDE SEQUENCE [LARGE SCALE GENOMIC DNA]</scope>
    <source>
        <strain evidence="1 2">KCTC 22745</strain>
    </source>
</reference>
<gene>
    <name evidence="1" type="ORF">O9Z63_00410</name>
</gene>
<protein>
    <recommendedName>
        <fullName evidence="3">Sugar ABC transporter ATPase</fullName>
    </recommendedName>
</protein>
<dbReference type="EMBL" id="CP115396">
    <property type="protein sequence ID" value="WBO84719.1"/>
    <property type="molecule type" value="Genomic_DNA"/>
</dbReference>
<sequence>MSDHSIAIVPQVSSYPNRVAKAKELLNWLVEDDIVKPTLTSCVLGFDGGYAISGGAEKVIGSANRHTFSLDVNGLEIITERHIFDTGGNGIEEIYCPACQQNLAEEDLGFLENWYEGNLNDVACPVCDTTNSIHQFRFTPQWGFSDLGFKFWNWPDLTDDFVSKFQQKLGVNVSVIYQRI</sequence>
<evidence type="ECO:0000313" key="1">
    <source>
        <dbReference type="EMBL" id="WBO84719.1"/>
    </source>
</evidence>
<keyword evidence="2" id="KW-1185">Reference proteome</keyword>
<dbReference type="RefSeq" id="WP_270127265.1">
    <property type="nucleotide sequence ID" value="NZ_CP115396.1"/>
</dbReference>
<evidence type="ECO:0000313" key="2">
    <source>
        <dbReference type="Proteomes" id="UP001211872"/>
    </source>
</evidence>
<name>A0ABY7PPN9_9BACT</name>
<proteinExistence type="predicted"/>
<dbReference type="Proteomes" id="UP001211872">
    <property type="component" value="Chromosome"/>
</dbReference>
<accession>A0ABY7PPN9</accession>